<evidence type="ECO:0000313" key="2">
    <source>
        <dbReference type="Proteomes" id="UP000031668"/>
    </source>
</evidence>
<dbReference type="EMBL" id="JWZT01004669">
    <property type="protein sequence ID" value="KII63405.1"/>
    <property type="molecule type" value="Genomic_DNA"/>
</dbReference>
<dbReference type="AlphaFoldDB" id="A0A0C2M8T3"/>
<dbReference type="OrthoDB" id="26282at2759"/>
<accession>A0A0C2M8T3</accession>
<evidence type="ECO:0000313" key="1">
    <source>
        <dbReference type="EMBL" id="KII63405.1"/>
    </source>
</evidence>
<dbReference type="Proteomes" id="UP000031668">
    <property type="component" value="Unassembled WGS sequence"/>
</dbReference>
<gene>
    <name evidence="1" type="ORF">RF11_02214</name>
</gene>
<sequence>MRFCIDFPSFVPGGVFPPPPKVTEFVNRLPPPECFTGPFVDVDKLMHSISKNVTNETIHNYKYEEYLNDFPDQDEQITDKKMIDDVYRYRQQKNYLGIKT</sequence>
<reference evidence="1 2" key="1">
    <citation type="journal article" date="2014" name="Genome Biol. Evol.">
        <title>The genome of the myxosporean Thelohanellus kitauei shows adaptations to nutrient acquisition within its fish host.</title>
        <authorList>
            <person name="Yang Y."/>
            <person name="Xiong J."/>
            <person name="Zhou Z."/>
            <person name="Huo F."/>
            <person name="Miao W."/>
            <person name="Ran C."/>
            <person name="Liu Y."/>
            <person name="Zhang J."/>
            <person name="Feng J."/>
            <person name="Wang M."/>
            <person name="Wang M."/>
            <person name="Wang L."/>
            <person name="Yao B."/>
        </authorList>
    </citation>
    <scope>NUCLEOTIDE SEQUENCE [LARGE SCALE GENOMIC DNA]</scope>
    <source>
        <strain evidence="1">Wuqing</strain>
    </source>
</reference>
<keyword evidence="2" id="KW-1185">Reference proteome</keyword>
<proteinExistence type="predicted"/>
<protein>
    <submittedName>
        <fullName evidence="1">Cleavage stimulation factor subunit 3</fullName>
    </submittedName>
</protein>
<organism evidence="1 2">
    <name type="scientific">Thelohanellus kitauei</name>
    <name type="common">Myxosporean</name>
    <dbReference type="NCBI Taxonomy" id="669202"/>
    <lineage>
        <taxon>Eukaryota</taxon>
        <taxon>Metazoa</taxon>
        <taxon>Cnidaria</taxon>
        <taxon>Myxozoa</taxon>
        <taxon>Myxosporea</taxon>
        <taxon>Bivalvulida</taxon>
        <taxon>Platysporina</taxon>
        <taxon>Myxobolidae</taxon>
        <taxon>Thelohanellus</taxon>
    </lineage>
</organism>
<comment type="caution">
    <text evidence="1">The sequence shown here is derived from an EMBL/GenBank/DDBJ whole genome shotgun (WGS) entry which is preliminary data.</text>
</comment>
<name>A0A0C2M8T3_THEKT</name>